<name>A0ACB7XES7_9ERIC</name>
<comment type="caution">
    <text evidence="1">The sequence shown here is derived from an EMBL/GenBank/DDBJ whole genome shotgun (WGS) entry which is preliminary data.</text>
</comment>
<proteinExistence type="predicted"/>
<sequence length="74" mass="8353">MKEDILTFILDNSINDSFYFPKQTFILERRTGDSRNDVGLRPGGIVMQGDLEIGSFACDMSLYLAELGPTWDCD</sequence>
<evidence type="ECO:0000313" key="1">
    <source>
        <dbReference type="EMBL" id="KAH7839040.1"/>
    </source>
</evidence>
<reference evidence="1 2" key="1">
    <citation type="journal article" date="2021" name="Hortic Res">
        <title>High-quality reference genome and annotation aids understanding of berry development for evergreen blueberry (Vaccinium darrowii).</title>
        <authorList>
            <person name="Yu J."/>
            <person name="Hulse-Kemp A.M."/>
            <person name="Babiker E."/>
            <person name="Staton M."/>
        </authorList>
    </citation>
    <scope>NUCLEOTIDE SEQUENCE [LARGE SCALE GENOMIC DNA]</scope>
    <source>
        <strain evidence="2">cv. NJ 8807/NJ 8810</strain>
        <tissue evidence="1">Young leaf</tissue>
    </source>
</reference>
<protein>
    <submittedName>
        <fullName evidence="1">Uncharacterized protein</fullName>
    </submittedName>
</protein>
<keyword evidence="2" id="KW-1185">Reference proteome</keyword>
<gene>
    <name evidence="1" type="ORF">Vadar_034108</name>
</gene>
<dbReference type="Proteomes" id="UP000828048">
    <property type="component" value="Chromosome 6"/>
</dbReference>
<accession>A0ACB7XES7</accession>
<evidence type="ECO:0000313" key="2">
    <source>
        <dbReference type="Proteomes" id="UP000828048"/>
    </source>
</evidence>
<organism evidence="1 2">
    <name type="scientific">Vaccinium darrowii</name>
    <dbReference type="NCBI Taxonomy" id="229202"/>
    <lineage>
        <taxon>Eukaryota</taxon>
        <taxon>Viridiplantae</taxon>
        <taxon>Streptophyta</taxon>
        <taxon>Embryophyta</taxon>
        <taxon>Tracheophyta</taxon>
        <taxon>Spermatophyta</taxon>
        <taxon>Magnoliopsida</taxon>
        <taxon>eudicotyledons</taxon>
        <taxon>Gunneridae</taxon>
        <taxon>Pentapetalae</taxon>
        <taxon>asterids</taxon>
        <taxon>Ericales</taxon>
        <taxon>Ericaceae</taxon>
        <taxon>Vaccinioideae</taxon>
        <taxon>Vaccinieae</taxon>
        <taxon>Vaccinium</taxon>
    </lineage>
</organism>
<dbReference type="EMBL" id="CM037156">
    <property type="protein sequence ID" value="KAH7839040.1"/>
    <property type="molecule type" value="Genomic_DNA"/>
</dbReference>